<dbReference type="Proteomes" id="UP000621307">
    <property type="component" value="Unassembled WGS sequence"/>
</dbReference>
<organism evidence="1 2">
    <name type="scientific">Nostoc parmelioides FACHB-3921</name>
    <dbReference type="NCBI Taxonomy" id="2692909"/>
    <lineage>
        <taxon>Bacteria</taxon>
        <taxon>Bacillati</taxon>
        <taxon>Cyanobacteriota</taxon>
        <taxon>Cyanophyceae</taxon>
        <taxon>Nostocales</taxon>
        <taxon>Nostocaceae</taxon>
        <taxon>Nostoc</taxon>
    </lineage>
</organism>
<dbReference type="EMBL" id="JACJQL010000017">
    <property type="protein sequence ID" value="MBD2252410.1"/>
    <property type="molecule type" value="Genomic_DNA"/>
</dbReference>
<reference evidence="1 2" key="1">
    <citation type="journal article" date="2020" name="ISME J.">
        <title>Comparative genomics reveals insights into cyanobacterial evolution and habitat adaptation.</title>
        <authorList>
            <person name="Chen M.Y."/>
            <person name="Teng W.K."/>
            <person name="Zhao L."/>
            <person name="Hu C.X."/>
            <person name="Zhou Y.K."/>
            <person name="Han B.P."/>
            <person name="Song L.R."/>
            <person name="Shu W.S."/>
        </authorList>
    </citation>
    <scope>NUCLEOTIDE SEQUENCE [LARGE SCALE GENOMIC DNA]</scope>
    <source>
        <strain evidence="1 2">FACHB-3921</strain>
    </source>
</reference>
<keyword evidence="2" id="KW-1185">Reference proteome</keyword>
<sequence length="47" mass="5215">MQDNLLIPEPQPSFLAQMLGELKKDERLLGVAIASRMGFHPISTTGY</sequence>
<evidence type="ECO:0000313" key="1">
    <source>
        <dbReference type="EMBL" id="MBD2252410.1"/>
    </source>
</evidence>
<accession>A0ABR8BEN7</accession>
<dbReference type="RefSeq" id="WP_190567997.1">
    <property type="nucleotide sequence ID" value="NZ_JACJQL010000017.1"/>
</dbReference>
<proteinExistence type="predicted"/>
<comment type="caution">
    <text evidence="1">The sequence shown here is derived from an EMBL/GenBank/DDBJ whole genome shotgun (WGS) entry which is preliminary data.</text>
</comment>
<name>A0ABR8BEN7_9NOSO</name>
<evidence type="ECO:0000313" key="2">
    <source>
        <dbReference type="Proteomes" id="UP000621307"/>
    </source>
</evidence>
<protein>
    <submittedName>
        <fullName evidence="1">Uncharacterized protein</fullName>
    </submittedName>
</protein>
<gene>
    <name evidence="1" type="ORF">H6G14_13995</name>
</gene>